<evidence type="ECO:0000313" key="1">
    <source>
        <dbReference type="EMBL" id="KAK0415182.1"/>
    </source>
</evidence>
<dbReference type="Proteomes" id="UP001175271">
    <property type="component" value="Unassembled WGS sequence"/>
</dbReference>
<gene>
    <name evidence="1" type="ORF">QR680_011812</name>
</gene>
<sequence length="251" mass="27722">MLSTLTIFDVISDRAAVVMVVVSSRSYYFPFLLILIDAVHAAMAQDEILDALQVATNCSKPKLGLGDTQIESSTQRKIMMGGAAQSEKLDALQVFTNRRKPKVDLDDTQIETSTQRKIMMGVAAKPKQPVLGDMRRVGLAKKHTNVLPPQNQEGRNTVYVRVIPKDYTVHGIGDMKRTMEAESFRTCAYAWAANPPKIVTFDSSRGLCTGYEGIVSIANAQSTMETFLFTVSPMDMCPGNMTKDLYSLVKQ</sequence>
<keyword evidence="2" id="KW-1185">Reference proteome</keyword>
<proteinExistence type="predicted"/>
<comment type="caution">
    <text evidence="1">The sequence shown here is derived from an EMBL/GenBank/DDBJ whole genome shotgun (WGS) entry which is preliminary data.</text>
</comment>
<dbReference type="EMBL" id="JAUCMV010000002">
    <property type="protein sequence ID" value="KAK0415182.1"/>
    <property type="molecule type" value="Genomic_DNA"/>
</dbReference>
<evidence type="ECO:0000313" key="2">
    <source>
        <dbReference type="Proteomes" id="UP001175271"/>
    </source>
</evidence>
<reference evidence="1" key="1">
    <citation type="submission" date="2023-06" db="EMBL/GenBank/DDBJ databases">
        <title>Genomic analysis of the entomopathogenic nematode Steinernema hermaphroditum.</title>
        <authorList>
            <person name="Schwarz E.M."/>
            <person name="Heppert J.K."/>
            <person name="Baniya A."/>
            <person name="Schwartz H.T."/>
            <person name="Tan C.-H."/>
            <person name="Antoshechkin I."/>
            <person name="Sternberg P.W."/>
            <person name="Goodrich-Blair H."/>
            <person name="Dillman A.R."/>
        </authorList>
    </citation>
    <scope>NUCLEOTIDE SEQUENCE</scope>
    <source>
        <strain evidence="1">PS9179</strain>
        <tissue evidence="1">Whole animal</tissue>
    </source>
</reference>
<dbReference type="AlphaFoldDB" id="A0AA39I2B6"/>
<protein>
    <submittedName>
        <fullName evidence="1">Uncharacterized protein</fullName>
    </submittedName>
</protein>
<accession>A0AA39I2B6</accession>
<name>A0AA39I2B6_9BILA</name>
<organism evidence="1 2">
    <name type="scientific">Steinernema hermaphroditum</name>
    <dbReference type="NCBI Taxonomy" id="289476"/>
    <lineage>
        <taxon>Eukaryota</taxon>
        <taxon>Metazoa</taxon>
        <taxon>Ecdysozoa</taxon>
        <taxon>Nematoda</taxon>
        <taxon>Chromadorea</taxon>
        <taxon>Rhabditida</taxon>
        <taxon>Tylenchina</taxon>
        <taxon>Panagrolaimomorpha</taxon>
        <taxon>Strongyloidoidea</taxon>
        <taxon>Steinernematidae</taxon>
        <taxon>Steinernema</taxon>
    </lineage>
</organism>